<organism evidence="1 2">
    <name type="scientific">Burkholderia arboris</name>
    <dbReference type="NCBI Taxonomy" id="488730"/>
    <lineage>
        <taxon>Bacteria</taxon>
        <taxon>Pseudomonadati</taxon>
        <taxon>Pseudomonadota</taxon>
        <taxon>Betaproteobacteria</taxon>
        <taxon>Burkholderiales</taxon>
        <taxon>Burkholderiaceae</taxon>
        <taxon>Burkholderia</taxon>
        <taxon>Burkholderia cepacia complex</taxon>
    </lineage>
</organism>
<evidence type="ECO:0000313" key="2">
    <source>
        <dbReference type="Proteomes" id="UP001448498"/>
    </source>
</evidence>
<protein>
    <submittedName>
        <fullName evidence="1">Uncharacterized protein</fullName>
    </submittedName>
</protein>
<name>A0ABZ3DM37_9BURK</name>
<dbReference type="EMBL" id="CP109821">
    <property type="protein sequence ID" value="XAE49768.1"/>
    <property type="molecule type" value="Genomic_DNA"/>
</dbReference>
<gene>
    <name evidence="1" type="ORF">OHZ10_03465</name>
</gene>
<dbReference type="RefSeq" id="WP_155627176.1">
    <property type="nucleotide sequence ID" value="NZ_CABVPX010000016.1"/>
</dbReference>
<accession>A0ABZ3DM37</accession>
<sequence>MTQGNESESGYLLSMPRRAQAAAIACSACDTSSATPPMTIANPTTYRAISAGARTFGAASAARMFNIICDMIVTPSTKSVIQ</sequence>
<evidence type="ECO:0000313" key="1">
    <source>
        <dbReference type="EMBL" id="XAE49768.1"/>
    </source>
</evidence>
<proteinExistence type="predicted"/>
<keyword evidence="2" id="KW-1185">Reference proteome</keyword>
<reference evidence="1 2" key="1">
    <citation type="submission" date="2022-10" db="EMBL/GenBank/DDBJ databases">
        <title>Genomic of Burkholderia cepacia PN-1.</title>
        <authorList>
            <person name="Yang Y."/>
            <person name="Guan H."/>
            <person name="Huang J."/>
        </authorList>
    </citation>
    <scope>NUCLEOTIDE SEQUENCE [LARGE SCALE GENOMIC DNA]</scope>
    <source>
        <strain evidence="1 2">PN-1</strain>
    </source>
</reference>
<dbReference type="Proteomes" id="UP001448498">
    <property type="component" value="Chromosome 1"/>
</dbReference>